<keyword evidence="3" id="KW-1185">Reference proteome</keyword>
<protein>
    <submittedName>
        <fullName evidence="2">SIMPL domain-containing protein</fullName>
    </submittedName>
</protein>
<dbReference type="InterPro" id="IPR007497">
    <property type="entry name" value="SIMPL/DUF541"/>
</dbReference>
<dbReference type="PANTHER" id="PTHR34387">
    <property type="entry name" value="SLR1258 PROTEIN"/>
    <property type="match status" value="1"/>
</dbReference>
<dbReference type="RefSeq" id="WP_375796988.1">
    <property type="nucleotide sequence ID" value="NZ_JAOAOS010000002.1"/>
</dbReference>
<comment type="caution">
    <text evidence="2">The sequence shown here is derived from an EMBL/GenBank/DDBJ whole genome shotgun (WGS) entry which is preliminary data.</text>
</comment>
<evidence type="ECO:0000313" key="2">
    <source>
        <dbReference type="EMBL" id="MFC5292489.1"/>
    </source>
</evidence>
<dbReference type="PANTHER" id="PTHR34387:SF1">
    <property type="entry name" value="PERIPLASMIC IMMUNOGENIC PROTEIN"/>
    <property type="match status" value="1"/>
</dbReference>
<dbReference type="Gene3D" id="3.30.110.170">
    <property type="entry name" value="Protein of unknown function (DUF541), domain 1"/>
    <property type="match status" value="1"/>
</dbReference>
<evidence type="ECO:0000313" key="3">
    <source>
        <dbReference type="Proteomes" id="UP001595976"/>
    </source>
</evidence>
<evidence type="ECO:0000256" key="1">
    <source>
        <dbReference type="SAM" id="SignalP"/>
    </source>
</evidence>
<proteinExistence type="predicted"/>
<reference evidence="3" key="1">
    <citation type="journal article" date="2019" name="Int. J. Syst. Evol. Microbiol.">
        <title>The Global Catalogue of Microorganisms (GCM) 10K type strain sequencing project: providing services to taxonomists for standard genome sequencing and annotation.</title>
        <authorList>
            <consortium name="The Broad Institute Genomics Platform"/>
            <consortium name="The Broad Institute Genome Sequencing Center for Infectious Disease"/>
            <person name="Wu L."/>
            <person name="Ma J."/>
        </authorList>
    </citation>
    <scope>NUCLEOTIDE SEQUENCE [LARGE SCALE GENOMIC DNA]</scope>
    <source>
        <strain evidence="3">CGMCC 1.15643</strain>
    </source>
</reference>
<feature type="chain" id="PRO_5047500646" evidence="1">
    <location>
        <begin position="29"/>
        <end position="246"/>
    </location>
</feature>
<dbReference type="InterPro" id="IPR052022">
    <property type="entry name" value="26kDa_periplasmic_antigen"/>
</dbReference>
<dbReference type="Pfam" id="PF04402">
    <property type="entry name" value="SIMPL"/>
    <property type="match status" value="1"/>
</dbReference>
<dbReference type="EMBL" id="JBHSLI010000002">
    <property type="protein sequence ID" value="MFC5292489.1"/>
    <property type="molecule type" value="Genomic_DNA"/>
</dbReference>
<dbReference type="Gene3D" id="3.30.70.2970">
    <property type="entry name" value="Protein of unknown function (DUF541), domain 2"/>
    <property type="match status" value="1"/>
</dbReference>
<keyword evidence="1" id="KW-0732">Signal</keyword>
<sequence>MMPNFFAPALAGATLFAAAMLPALPAAAQDALAGRQAPRISVVGEGEVSVAPDLAVVTLSVLREAATAREALTANNAAMKEVLDGLKAAGIAERDIQTSRLNIQPRYAQGTRDKPETPRIVGYSVGNEVTVRIRKIAEAGAVIDKVVGLGVNQGGSIAFVNEDLKATMTEARKRAVADALDKARTLAEAAGVKLGPVLSIEENAIAPRPIAYAAPMRKASADMAVPLASGENSYQTQVNVVFEIAR</sequence>
<feature type="signal peptide" evidence="1">
    <location>
        <begin position="1"/>
        <end position="28"/>
    </location>
</feature>
<dbReference type="Proteomes" id="UP001595976">
    <property type="component" value="Unassembled WGS sequence"/>
</dbReference>
<accession>A0ABW0F1T0</accession>
<name>A0ABW0F1T0_9HYPH</name>
<organism evidence="2 3">
    <name type="scientific">Bosea minatitlanensis</name>
    <dbReference type="NCBI Taxonomy" id="128782"/>
    <lineage>
        <taxon>Bacteria</taxon>
        <taxon>Pseudomonadati</taxon>
        <taxon>Pseudomonadota</taxon>
        <taxon>Alphaproteobacteria</taxon>
        <taxon>Hyphomicrobiales</taxon>
        <taxon>Boseaceae</taxon>
        <taxon>Bosea</taxon>
    </lineage>
</organism>
<gene>
    <name evidence="2" type="ORF">ACFPK2_05725</name>
</gene>